<dbReference type="InterPro" id="IPR002575">
    <property type="entry name" value="Aminoglycoside_PTrfase"/>
</dbReference>
<dbReference type="STRING" id="391735.Veis_2871"/>
<proteinExistence type="inferred from homology"/>
<accession>A1WLV0</accession>
<protein>
    <submittedName>
        <fullName evidence="7">Aminoglycoside phosphotransferase</fullName>
    </submittedName>
</protein>
<comment type="similarity">
    <text evidence="1">Belongs to the methylthioribose kinase family.</text>
</comment>
<keyword evidence="3" id="KW-0547">Nucleotide-binding</keyword>
<evidence type="ECO:0000256" key="4">
    <source>
        <dbReference type="ARBA" id="ARBA00022777"/>
    </source>
</evidence>
<name>A1WLV0_VEREI</name>
<dbReference type="HOGENOM" id="CLU_072574_0_0_4"/>
<evidence type="ECO:0000256" key="1">
    <source>
        <dbReference type="ARBA" id="ARBA00010165"/>
    </source>
</evidence>
<gene>
    <name evidence="7" type="ordered locus">Veis_2871</name>
</gene>
<dbReference type="Gene3D" id="3.30.200.20">
    <property type="entry name" value="Phosphorylase Kinase, domain 1"/>
    <property type="match status" value="1"/>
</dbReference>
<keyword evidence="2 7" id="KW-0808">Transferase</keyword>
<dbReference type="OrthoDB" id="179763at2"/>
<evidence type="ECO:0000256" key="3">
    <source>
        <dbReference type="ARBA" id="ARBA00022741"/>
    </source>
</evidence>
<organism evidence="7 8">
    <name type="scientific">Verminephrobacter eiseniae (strain EF01-2)</name>
    <dbReference type="NCBI Taxonomy" id="391735"/>
    <lineage>
        <taxon>Bacteria</taxon>
        <taxon>Pseudomonadati</taxon>
        <taxon>Pseudomonadota</taxon>
        <taxon>Betaproteobacteria</taxon>
        <taxon>Burkholderiales</taxon>
        <taxon>Comamonadaceae</taxon>
        <taxon>Verminephrobacter</taxon>
    </lineage>
</organism>
<evidence type="ECO:0000259" key="6">
    <source>
        <dbReference type="Pfam" id="PF01636"/>
    </source>
</evidence>
<dbReference type="Pfam" id="PF01636">
    <property type="entry name" value="APH"/>
    <property type="match status" value="1"/>
</dbReference>
<dbReference type="GO" id="GO:0016301">
    <property type="term" value="F:kinase activity"/>
    <property type="evidence" value="ECO:0007669"/>
    <property type="project" value="UniProtKB-KW"/>
</dbReference>
<dbReference type="PANTHER" id="PTHR34273">
    <property type="entry name" value="METHYLTHIORIBOSE KINASE"/>
    <property type="match status" value="1"/>
</dbReference>
<keyword evidence="5" id="KW-0067">ATP-binding</keyword>
<keyword evidence="8" id="KW-1185">Reference proteome</keyword>
<evidence type="ECO:0000256" key="5">
    <source>
        <dbReference type="ARBA" id="ARBA00022840"/>
    </source>
</evidence>
<dbReference type="RefSeq" id="WP_011810603.1">
    <property type="nucleotide sequence ID" value="NC_008786.1"/>
</dbReference>
<dbReference type="EMBL" id="CP000542">
    <property type="protein sequence ID" value="ABM58607.1"/>
    <property type="molecule type" value="Genomic_DNA"/>
</dbReference>
<feature type="domain" description="Aminoglycoside phosphotransferase" evidence="6">
    <location>
        <begin position="49"/>
        <end position="257"/>
    </location>
</feature>
<dbReference type="GeneID" id="76461361"/>
<keyword evidence="4" id="KW-0418">Kinase</keyword>
<dbReference type="SUPFAM" id="SSF56112">
    <property type="entry name" value="Protein kinase-like (PK-like)"/>
    <property type="match status" value="1"/>
</dbReference>
<dbReference type="PANTHER" id="PTHR34273:SF2">
    <property type="entry name" value="METHYLTHIORIBOSE KINASE"/>
    <property type="match status" value="1"/>
</dbReference>
<sequence length="358" mass="38594">MTRPAAPPAAPCSAPPATSAAPASALPRPFALFLRAAGLLGAGETPAAQALRGGISSDIWHVSTRAGQIVIKQPLAELAVGNWHAPLERSRYEAQWLRTVDALQPGVCPKVLACDPAQHLIAMEYLDPAQHPVWKAQLLAGQVDVRLAALVGERLGRIHARSAARPELAADFDTEPLFIALRIHPYLETIAQRHPDLAPAVRQLAHTTLGQRRALVHGDVSPKNILAGPEGPIFLDAECAWWGDPAFDLAFCLNHLALKRLLLPGQRGPLVAAFAALLHAYRQQIDWEPPSALLDRAGRLLPALMLARVDGRSPVEYLAPAQRAVVRDFARARVRAGLTDPPPCDPLALLAAWKEHLP</sequence>
<dbReference type="eggNOG" id="COG4857">
    <property type="taxonomic scope" value="Bacteria"/>
</dbReference>
<dbReference type="AlphaFoldDB" id="A1WLV0"/>
<dbReference type="Gene3D" id="3.90.1200.10">
    <property type="match status" value="1"/>
</dbReference>
<evidence type="ECO:0000313" key="8">
    <source>
        <dbReference type="Proteomes" id="UP000000374"/>
    </source>
</evidence>
<dbReference type="Proteomes" id="UP000000374">
    <property type="component" value="Chromosome"/>
</dbReference>
<dbReference type="KEGG" id="vei:Veis_2871"/>
<dbReference type="GO" id="GO:0005524">
    <property type="term" value="F:ATP binding"/>
    <property type="evidence" value="ECO:0007669"/>
    <property type="project" value="UniProtKB-KW"/>
</dbReference>
<evidence type="ECO:0000256" key="2">
    <source>
        <dbReference type="ARBA" id="ARBA00022679"/>
    </source>
</evidence>
<dbReference type="InterPro" id="IPR011009">
    <property type="entry name" value="Kinase-like_dom_sf"/>
</dbReference>
<evidence type="ECO:0000313" key="7">
    <source>
        <dbReference type="EMBL" id="ABM58607.1"/>
    </source>
</evidence>
<reference evidence="8" key="1">
    <citation type="submission" date="2006-12" db="EMBL/GenBank/DDBJ databases">
        <title>Complete sequence of chromosome 1 of Verminephrobacter eiseniae EF01-2.</title>
        <authorList>
            <person name="Copeland A."/>
            <person name="Lucas S."/>
            <person name="Lapidus A."/>
            <person name="Barry K."/>
            <person name="Detter J.C."/>
            <person name="Glavina del Rio T."/>
            <person name="Dalin E."/>
            <person name="Tice H."/>
            <person name="Pitluck S."/>
            <person name="Chertkov O."/>
            <person name="Brettin T."/>
            <person name="Bruce D."/>
            <person name="Han C."/>
            <person name="Tapia R."/>
            <person name="Gilna P."/>
            <person name="Schmutz J."/>
            <person name="Larimer F."/>
            <person name="Land M."/>
            <person name="Hauser L."/>
            <person name="Kyrpides N."/>
            <person name="Kim E."/>
            <person name="Stahl D."/>
            <person name="Richardson P."/>
        </authorList>
    </citation>
    <scope>NUCLEOTIDE SEQUENCE [LARGE SCALE GENOMIC DNA]</scope>
    <source>
        <strain evidence="8">EF01-2</strain>
    </source>
</reference>